<protein>
    <submittedName>
        <fullName evidence="8">Choline dehydrogenase</fullName>
    </submittedName>
</protein>
<dbReference type="Pfam" id="PF05199">
    <property type="entry name" value="GMC_oxred_C"/>
    <property type="match status" value="1"/>
</dbReference>
<dbReference type="PANTHER" id="PTHR42784">
    <property type="entry name" value="PYRANOSE 2-OXIDASE"/>
    <property type="match status" value="1"/>
</dbReference>
<keyword evidence="3" id="KW-0285">Flavoprotein</keyword>
<accession>A0ABY1I3P1</accession>
<evidence type="ECO:0000256" key="4">
    <source>
        <dbReference type="ARBA" id="ARBA00022827"/>
    </source>
</evidence>
<dbReference type="InterPro" id="IPR051473">
    <property type="entry name" value="P2Ox-like"/>
</dbReference>
<sequence>MIIDDTPDTAVIADICIVGSGPVGLALAFRCARQGLTVTVLEAGYPVSSGHRAEVPAVELLNNHHVGAETAVMRALGGTANLWGGRCVRFDDIDFPRRGHVSHSGWPIAHADMASHYAEALRFLGCEPTELPVDASGDRTVDDGNTEWWSGCSDIAALHANAIRDLPNLKIHTGCVARRLIVDPASQRVTAIEVERAGRIVPVAAGAFALAAGGLENTRLLLQTRRDRPDLFGGEDGPLGRYYCGHLTGYLAEIRFNDPRFARSLWFQRQRAGGVSRRRLTLGPAVQMQQELLNTAFWLESYSISDPAHGSGLLSTLYMAMKGLSVLPRVRTGLAPAGPRQDAMAGHFANLRRSRIDLRACQGIVRQLLRRGVEGKTFALFNPEGRYLLRYHAEHAPNPDSRAVLSADGRLAVDLRFSNADLDSVVRSHAILDRWLQAEQIGTLHYRVSPDALVEHARAQALDGYHQIGLTRMAQHRSDGVVDGDCRSFDLGNLYLAGSSVFPTAGQANPTLPAVALALRLGDHVAARAKARSAAPAMAL</sequence>
<keyword evidence="9" id="KW-1185">Reference proteome</keyword>
<dbReference type="RefSeq" id="WP_060600792.1">
    <property type="nucleotide sequence ID" value="NZ_FQZC01000001.1"/>
</dbReference>
<evidence type="ECO:0000256" key="1">
    <source>
        <dbReference type="ARBA" id="ARBA00001974"/>
    </source>
</evidence>
<dbReference type="InterPro" id="IPR007867">
    <property type="entry name" value="GMC_OxRtase_C"/>
</dbReference>
<organism evidence="8 9">
    <name type="scientific">Aureimonas altamirensis DSM 21988</name>
    <dbReference type="NCBI Taxonomy" id="1121026"/>
    <lineage>
        <taxon>Bacteria</taxon>
        <taxon>Pseudomonadati</taxon>
        <taxon>Pseudomonadota</taxon>
        <taxon>Alphaproteobacteria</taxon>
        <taxon>Hyphomicrobiales</taxon>
        <taxon>Aurantimonadaceae</taxon>
        <taxon>Aureimonas</taxon>
    </lineage>
</organism>
<dbReference type="PRINTS" id="PR00420">
    <property type="entry name" value="RNGMNOXGNASE"/>
</dbReference>
<dbReference type="EMBL" id="FQZC01000001">
    <property type="protein sequence ID" value="SHI56309.1"/>
    <property type="molecule type" value="Genomic_DNA"/>
</dbReference>
<feature type="domain" description="Glucose-methanol-choline oxidoreductase C-terminal" evidence="7">
    <location>
        <begin position="440"/>
        <end position="518"/>
    </location>
</feature>
<reference evidence="8 9" key="1">
    <citation type="submission" date="2016-11" db="EMBL/GenBank/DDBJ databases">
        <authorList>
            <person name="Varghese N."/>
            <person name="Submissions S."/>
        </authorList>
    </citation>
    <scope>NUCLEOTIDE SEQUENCE [LARGE SCALE GENOMIC DNA]</scope>
    <source>
        <strain evidence="8 9">DSM 21988</strain>
    </source>
</reference>
<feature type="domain" description="FAD dependent oxidoreductase" evidence="6">
    <location>
        <begin position="14"/>
        <end position="213"/>
    </location>
</feature>
<name>A0ABY1I3P1_9HYPH</name>
<gene>
    <name evidence="8" type="ORF">SAMN02745911_0521</name>
</gene>
<evidence type="ECO:0000313" key="8">
    <source>
        <dbReference type="EMBL" id="SHI56309.1"/>
    </source>
</evidence>
<keyword evidence="4" id="KW-0274">FAD</keyword>
<dbReference type="PANTHER" id="PTHR42784:SF1">
    <property type="entry name" value="PYRANOSE 2-OXIDASE"/>
    <property type="match status" value="1"/>
</dbReference>
<dbReference type="InterPro" id="IPR006076">
    <property type="entry name" value="FAD-dep_OxRdtase"/>
</dbReference>
<keyword evidence="5" id="KW-0560">Oxidoreductase</keyword>
<evidence type="ECO:0000256" key="3">
    <source>
        <dbReference type="ARBA" id="ARBA00022630"/>
    </source>
</evidence>
<dbReference type="Pfam" id="PF01266">
    <property type="entry name" value="DAO"/>
    <property type="match status" value="1"/>
</dbReference>
<comment type="caution">
    <text evidence="8">The sequence shown here is derived from an EMBL/GenBank/DDBJ whole genome shotgun (WGS) entry which is preliminary data.</text>
</comment>
<proteinExistence type="inferred from homology"/>
<evidence type="ECO:0000313" key="9">
    <source>
        <dbReference type="Proteomes" id="UP000184290"/>
    </source>
</evidence>
<comment type="cofactor">
    <cofactor evidence="1">
        <name>FAD</name>
        <dbReference type="ChEBI" id="CHEBI:57692"/>
    </cofactor>
</comment>
<dbReference type="Gene3D" id="3.50.50.60">
    <property type="entry name" value="FAD/NAD(P)-binding domain"/>
    <property type="match status" value="2"/>
</dbReference>
<dbReference type="SUPFAM" id="SSF51905">
    <property type="entry name" value="FAD/NAD(P)-binding domain"/>
    <property type="match status" value="1"/>
</dbReference>
<evidence type="ECO:0000256" key="2">
    <source>
        <dbReference type="ARBA" id="ARBA00010790"/>
    </source>
</evidence>
<comment type="similarity">
    <text evidence="2">Belongs to the GMC oxidoreductase family.</text>
</comment>
<evidence type="ECO:0000256" key="5">
    <source>
        <dbReference type="ARBA" id="ARBA00023002"/>
    </source>
</evidence>
<evidence type="ECO:0000259" key="6">
    <source>
        <dbReference type="Pfam" id="PF01266"/>
    </source>
</evidence>
<evidence type="ECO:0000259" key="7">
    <source>
        <dbReference type="Pfam" id="PF05199"/>
    </source>
</evidence>
<dbReference type="Proteomes" id="UP000184290">
    <property type="component" value="Unassembled WGS sequence"/>
</dbReference>
<dbReference type="InterPro" id="IPR036188">
    <property type="entry name" value="FAD/NAD-bd_sf"/>
</dbReference>